<sequence>MRWEDEKQTKNFEDRTNDKVTSGGDLGDILGGLGGGSGSGRSGIGLPGGGLLGIIIIIAMLFLGGGNLGSIFGDLTGTNTQQQTAPKTSQKSKTTMGDSTDTRKAFSRTVFQMLDDFWGPESKEYGINYQSPTLVIYSGKVQTPFGVATSDMGPFYSPSDQKVYLDTSFQDELANTYGSKGDYTMAYVLAHEFGHHIQNRIGLASAMGRLQQQLSKTEYNKYSVCMELQADYYAGVWTKYLESRTTTKGEAVLEQGDIEEAIKTASVIGDDFIQKKFTGQVNPETFTHGSSADRVKYFNLGYKYGDLEHGDVFADKGLRNPVGTPTR</sequence>
<feature type="transmembrane region" description="Helical" evidence="6">
    <location>
        <begin position="51"/>
        <end position="72"/>
    </location>
</feature>
<feature type="region of interest" description="Disordered" evidence="5">
    <location>
        <begin position="79"/>
        <end position="100"/>
    </location>
</feature>
<evidence type="ECO:0000256" key="6">
    <source>
        <dbReference type="SAM" id="Phobius"/>
    </source>
</evidence>
<dbReference type="PANTHER" id="PTHR30168">
    <property type="entry name" value="PUTATIVE MEMBRANE PROTEIN YPFJ"/>
    <property type="match status" value="1"/>
</dbReference>
<dbReference type="GO" id="GO:0016020">
    <property type="term" value="C:membrane"/>
    <property type="evidence" value="ECO:0007669"/>
    <property type="project" value="UniProtKB-SubCell"/>
</dbReference>
<dbReference type="Proteomes" id="UP000178622">
    <property type="component" value="Unassembled WGS sequence"/>
</dbReference>
<comment type="caution">
    <text evidence="7">The sequence shown here is derived from an EMBL/GenBank/DDBJ whole genome shotgun (WGS) entry which is preliminary data.</text>
</comment>
<dbReference type="AlphaFoldDB" id="A0A1E8GQ33"/>
<dbReference type="Pfam" id="PF04228">
    <property type="entry name" value="Zn_peptidase"/>
    <property type="match status" value="1"/>
</dbReference>
<reference evidence="8" key="1">
    <citation type="submission" date="2016-09" db="EMBL/GenBank/DDBJ databases">
        <title>Draft genome sequence of a novel species of the family Streptococcaceae isolated from flowers.</title>
        <authorList>
            <person name="Chuah L.-O."/>
            <person name="Yap K.-P."/>
            <person name="Thong K.L."/>
            <person name="Liong M.T."/>
            <person name="Ahmad R."/>
            <person name="Rusul G."/>
        </authorList>
    </citation>
    <scope>NUCLEOTIDE SEQUENCE [LARGE SCALE GENOMIC DNA]</scope>
    <source>
        <strain evidence="8">DF1</strain>
    </source>
</reference>
<feature type="region of interest" description="Disordered" evidence="5">
    <location>
        <begin position="1"/>
        <end position="24"/>
    </location>
</feature>
<protein>
    <recommendedName>
        <fullName evidence="9">Metalloprotease</fullName>
    </recommendedName>
</protein>
<gene>
    <name evidence="7" type="ORF">BG261_00295</name>
</gene>
<name>A0A1E8GQ33_9LACT</name>
<evidence type="ECO:0000256" key="5">
    <source>
        <dbReference type="SAM" id="MobiDB-lite"/>
    </source>
</evidence>
<evidence type="ECO:0000313" key="8">
    <source>
        <dbReference type="Proteomes" id="UP000178622"/>
    </source>
</evidence>
<organism evidence="7 8">
    <name type="scientific">Floricoccus tropicus</name>
    <dbReference type="NCBI Taxonomy" id="1859473"/>
    <lineage>
        <taxon>Bacteria</taxon>
        <taxon>Bacillati</taxon>
        <taxon>Bacillota</taxon>
        <taxon>Bacilli</taxon>
        <taxon>Lactobacillales</taxon>
        <taxon>Streptococcaceae</taxon>
        <taxon>Floricoccus</taxon>
    </lineage>
</organism>
<feature type="compositionally biased region" description="Basic and acidic residues" evidence="5">
    <location>
        <begin position="1"/>
        <end position="18"/>
    </location>
</feature>
<dbReference type="RefSeq" id="WP_070791072.1">
    <property type="nucleotide sequence ID" value="NZ_MKIR01000001.1"/>
</dbReference>
<feature type="compositionally biased region" description="Polar residues" evidence="5">
    <location>
        <begin position="79"/>
        <end position="99"/>
    </location>
</feature>
<dbReference type="STRING" id="1859473.BG261_00295"/>
<keyword evidence="3 6" id="KW-1133">Transmembrane helix</keyword>
<dbReference type="InterPro" id="IPR007343">
    <property type="entry name" value="Uncharacterised_pept_Zn_put"/>
</dbReference>
<proteinExistence type="predicted"/>
<dbReference type="OrthoDB" id="9774900at2"/>
<dbReference type="PANTHER" id="PTHR30168:SF0">
    <property type="entry name" value="INNER MEMBRANE PROTEIN"/>
    <property type="match status" value="1"/>
</dbReference>
<evidence type="ECO:0000256" key="1">
    <source>
        <dbReference type="ARBA" id="ARBA00004167"/>
    </source>
</evidence>
<evidence type="ECO:0000313" key="7">
    <source>
        <dbReference type="EMBL" id="OFI50361.1"/>
    </source>
</evidence>
<evidence type="ECO:0000256" key="3">
    <source>
        <dbReference type="ARBA" id="ARBA00022989"/>
    </source>
</evidence>
<keyword evidence="8" id="KW-1185">Reference proteome</keyword>
<dbReference type="EMBL" id="MKIR01000001">
    <property type="protein sequence ID" value="OFI50361.1"/>
    <property type="molecule type" value="Genomic_DNA"/>
</dbReference>
<keyword evidence="4 6" id="KW-0472">Membrane</keyword>
<accession>A0A1E8GQ33</accession>
<comment type="subcellular location">
    <subcellularLocation>
        <location evidence="1">Membrane</location>
        <topology evidence="1">Single-pass membrane protein</topology>
    </subcellularLocation>
</comment>
<evidence type="ECO:0008006" key="9">
    <source>
        <dbReference type="Google" id="ProtNLM"/>
    </source>
</evidence>
<keyword evidence="2 6" id="KW-0812">Transmembrane</keyword>
<evidence type="ECO:0000256" key="4">
    <source>
        <dbReference type="ARBA" id="ARBA00023136"/>
    </source>
</evidence>
<evidence type="ECO:0000256" key="2">
    <source>
        <dbReference type="ARBA" id="ARBA00022692"/>
    </source>
</evidence>